<gene>
    <name evidence="2" type="ORF">MELLADRAFT_108347</name>
</gene>
<organism evidence="3">
    <name type="scientific">Melampsora larici-populina (strain 98AG31 / pathotype 3-4-7)</name>
    <name type="common">Poplar leaf rust fungus</name>
    <dbReference type="NCBI Taxonomy" id="747676"/>
    <lineage>
        <taxon>Eukaryota</taxon>
        <taxon>Fungi</taxon>
        <taxon>Dikarya</taxon>
        <taxon>Basidiomycota</taxon>
        <taxon>Pucciniomycotina</taxon>
        <taxon>Pucciniomycetes</taxon>
        <taxon>Pucciniales</taxon>
        <taxon>Melampsoraceae</taxon>
        <taxon>Melampsora</taxon>
    </lineage>
</organism>
<evidence type="ECO:0000313" key="3">
    <source>
        <dbReference type="Proteomes" id="UP000001072"/>
    </source>
</evidence>
<keyword evidence="3" id="KW-1185">Reference proteome</keyword>
<sequence>MAGDDNPTAGGDSGTGKKRRIDDEEDEPVVIDSSDKENSESDEGLTFEETVARKKKKKAARTKRKQEEKRAALVGELAAGHETPSAGTGLSRALQEWLRFMMGISRKSKSTQDSDMPKSPTDEERKGWMDRKKNWEALITKAIDKAKEKYIARKTKKDPKFKPKATQILAIEKDAADEAMLTNPLKPVSFVSSLSFTELIKTPDGRKQLEEDKAIEKSKESRRRALTKIHTARMDLVNELFGEDSPEAKMVSYKEVHSKDEVTSSARSATRYKVRKECIRDREVKPRLIRRAKLITKRGTYSSTPDQESRPPKGFQRSLVSPTWLSGCTKLTVISLGLKNHNKVNISKALEDMVNLLQTEGSNIQSTQPVASGSGFASKSIHCEGLSWPDKLAQLALLIPAQQLTCLTHIRFSETTASLFTLVGLKTWHWPSFGLLVVPWKRDWNHMLCQCVELHCNDEAFEYDGEVHIGVLFHRTNYPNHLKKIENYQKEEVSPSFQSQQRLTPVAAMETDEPSRKRIRSPSPPDARSEFLASSSRTQRPTKAPRTTSRNDADEVVATIDTSGFNIPFKFLLDMRCVQVLFQIVSDFLDDRKSHWSCRKTLKFERKRMLQLMSSEKLSGLLKEIPQSIEKVIKMMKLDVKVIREVSCVVCFALHGPVNQNKTSTIGEVKTCNNLRVPSKTSAERRIICGAPLFKDPSRHHDPAPILSTCYPAPNVTTNPFEFSFPSTDSQTDTSDTSGSRTRYPRAVNTRAWNIIPSNSENTDPLEITSESSNTTASTVTAAPAFSRVMHEHDIKTLGVLLRQFREHVQASWPGVRSTPNMHYSQHLPDQCRRLGPPQYHAAWAGERIIGSLVQTPKSACSGNVGHTLIQRHGQRAMFRHLLTNMPKPDQLQLGLETLSISTESKWCPFSPTNNILHVIMNVLSKMGLLQPDGTLPALPTTHYWKHASKLCPATSERVWTHSKYLSPGQHESANVFYRDSSITKCITKDNLFGHCVVFETAPETFGISKATNIIVSLRTMAIVDMASTLEQLDI</sequence>
<dbReference type="OrthoDB" id="2500748at2759"/>
<dbReference type="HOGENOM" id="CLU_293563_0_0_1"/>
<proteinExistence type="predicted"/>
<dbReference type="InParanoid" id="F4RST8"/>
<dbReference type="AlphaFoldDB" id="F4RST8"/>
<dbReference type="RefSeq" id="XP_007412340.1">
    <property type="nucleotide sequence ID" value="XM_007412278.1"/>
</dbReference>
<feature type="compositionally biased region" description="Basic and acidic residues" evidence="1">
    <location>
        <begin position="110"/>
        <end position="127"/>
    </location>
</feature>
<name>F4RST8_MELLP</name>
<feature type="compositionally biased region" description="Polar residues" evidence="1">
    <location>
        <begin position="532"/>
        <end position="550"/>
    </location>
</feature>
<feature type="region of interest" description="Disordered" evidence="1">
    <location>
        <begin position="1"/>
        <end position="89"/>
    </location>
</feature>
<feature type="region of interest" description="Disordered" evidence="1">
    <location>
        <begin position="104"/>
        <end position="127"/>
    </location>
</feature>
<dbReference type="VEuPathDB" id="FungiDB:MELLADRAFT_108347"/>
<dbReference type="EMBL" id="GL883118">
    <property type="protein sequence ID" value="EGG04549.1"/>
    <property type="molecule type" value="Genomic_DNA"/>
</dbReference>
<dbReference type="KEGG" id="mlr:MELLADRAFT_108347"/>
<evidence type="ECO:0000256" key="1">
    <source>
        <dbReference type="SAM" id="MobiDB-lite"/>
    </source>
</evidence>
<feature type="compositionally biased region" description="Basic residues" evidence="1">
    <location>
        <begin position="53"/>
        <end position="64"/>
    </location>
</feature>
<dbReference type="GeneID" id="18923452"/>
<feature type="compositionally biased region" description="Low complexity" evidence="1">
    <location>
        <begin position="727"/>
        <end position="742"/>
    </location>
</feature>
<feature type="region of interest" description="Disordered" evidence="1">
    <location>
        <begin position="495"/>
        <end position="551"/>
    </location>
</feature>
<accession>F4RST8</accession>
<feature type="region of interest" description="Disordered" evidence="1">
    <location>
        <begin position="297"/>
        <end position="316"/>
    </location>
</feature>
<protein>
    <submittedName>
        <fullName evidence="2">Uncharacterized protein</fullName>
    </submittedName>
</protein>
<feature type="region of interest" description="Disordered" evidence="1">
    <location>
        <begin position="756"/>
        <end position="776"/>
    </location>
</feature>
<dbReference type="Proteomes" id="UP000001072">
    <property type="component" value="Unassembled WGS sequence"/>
</dbReference>
<feature type="region of interest" description="Disordered" evidence="1">
    <location>
        <begin position="721"/>
        <end position="742"/>
    </location>
</feature>
<evidence type="ECO:0000313" key="2">
    <source>
        <dbReference type="EMBL" id="EGG04549.1"/>
    </source>
</evidence>
<reference evidence="3" key="1">
    <citation type="journal article" date="2011" name="Proc. Natl. Acad. Sci. U.S.A.">
        <title>Obligate biotrophy features unraveled by the genomic analysis of rust fungi.</title>
        <authorList>
            <person name="Duplessis S."/>
            <person name="Cuomo C.A."/>
            <person name="Lin Y.-C."/>
            <person name="Aerts A."/>
            <person name="Tisserant E."/>
            <person name="Veneault-Fourrey C."/>
            <person name="Joly D.L."/>
            <person name="Hacquard S."/>
            <person name="Amselem J."/>
            <person name="Cantarel B.L."/>
            <person name="Chiu R."/>
            <person name="Coutinho P.M."/>
            <person name="Feau N."/>
            <person name="Field M."/>
            <person name="Frey P."/>
            <person name="Gelhaye E."/>
            <person name="Goldberg J."/>
            <person name="Grabherr M.G."/>
            <person name="Kodira C.D."/>
            <person name="Kohler A."/>
            <person name="Kuees U."/>
            <person name="Lindquist E.A."/>
            <person name="Lucas S.M."/>
            <person name="Mago R."/>
            <person name="Mauceli E."/>
            <person name="Morin E."/>
            <person name="Murat C."/>
            <person name="Pangilinan J.L."/>
            <person name="Park R."/>
            <person name="Pearson M."/>
            <person name="Quesneville H."/>
            <person name="Rouhier N."/>
            <person name="Sakthikumar S."/>
            <person name="Salamov A.A."/>
            <person name="Schmutz J."/>
            <person name="Selles B."/>
            <person name="Shapiro H."/>
            <person name="Tanguay P."/>
            <person name="Tuskan G.A."/>
            <person name="Henrissat B."/>
            <person name="Van de Peer Y."/>
            <person name="Rouze P."/>
            <person name="Ellis J.G."/>
            <person name="Dodds P.N."/>
            <person name="Schein J.E."/>
            <person name="Zhong S."/>
            <person name="Hamelin R.C."/>
            <person name="Grigoriev I.V."/>
            <person name="Szabo L.J."/>
            <person name="Martin F."/>
        </authorList>
    </citation>
    <scope>NUCLEOTIDE SEQUENCE [LARGE SCALE GENOMIC DNA]</scope>
    <source>
        <strain evidence="3">98AG31 / pathotype 3-4-7</strain>
    </source>
</reference>